<protein>
    <recommendedName>
        <fullName evidence="7">Glucose-6-phosphate 1-dehydrogenase</fullName>
        <shortName evidence="7">G6PD</shortName>
        <ecNumber evidence="7">1.1.1.49</ecNumber>
    </recommendedName>
</protein>
<feature type="binding site" evidence="7">
    <location>
        <position position="336"/>
    </location>
    <ligand>
        <name>substrate</name>
    </ligand>
</feature>
<evidence type="ECO:0000259" key="9">
    <source>
        <dbReference type="Pfam" id="PF02781"/>
    </source>
</evidence>
<evidence type="ECO:0000313" key="10">
    <source>
        <dbReference type="EMBL" id="HIX01246.1"/>
    </source>
</evidence>
<dbReference type="Gene3D" id="3.40.50.720">
    <property type="entry name" value="NAD(P)-binding Rossmann-like Domain"/>
    <property type="match status" value="1"/>
</dbReference>
<feature type="binding site" evidence="7">
    <location>
        <position position="46"/>
    </location>
    <ligand>
        <name>NADP(+)</name>
        <dbReference type="ChEBI" id="CHEBI:58349"/>
    </ligand>
</feature>
<dbReference type="PRINTS" id="PR00079">
    <property type="entry name" value="G6PDHDRGNASE"/>
</dbReference>
<comment type="catalytic activity">
    <reaction evidence="7">
        <text>D-glucose 6-phosphate + NADP(+) = 6-phospho-D-glucono-1,5-lactone + NADPH + H(+)</text>
        <dbReference type="Rhea" id="RHEA:15841"/>
        <dbReference type="ChEBI" id="CHEBI:15378"/>
        <dbReference type="ChEBI" id="CHEBI:57783"/>
        <dbReference type="ChEBI" id="CHEBI:57955"/>
        <dbReference type="ChEBI" id="CHEBI:58349"/>
        <dbReference type="ChEBI" id="CHEBI:61548"/>
        <dbReference type="EC" id="1.1.1.49"/>
    </reaction>
</comment>
<dbReference type="InterPro" id="IPR022674">
    <property type="entry name" value="G6P_DH_NAD-bd"/>
</dbReference>
<feature type="active site" description="Proton acceptor" evidence="7">
    <location>
        <position position="240"/>
    </location>
</feature>
<feature type="domain" description="Glucose-6-phosphate dehydrogenase C-terminal" evidence="9">
    <location>
        <begin position="190"/>
        <end position="484"/>
    </location>
</feature>
<accession>A0A9D1UVQ9</accession>
<dbReference type="EMBL" id="DXFP01000006">
    <property type="protein sequence ID" value="HIX01246.1"/>
    <property type="molecule type" value="Genomic_DNA"/>
</dbReference>
<feature type="binding site" evidence="7">
    <location>
        <position position="178"/>
    </location>
    <ligand>
        <name>substrate</name>
    </ligand>
</feature>
<gene>
    <name evidence="7" type="primary">zwf</name>
    <name evidence="10" type="ORF">H9861_00615</name>
</gene>
<evidence type="ECO:0000256" key="1">
    <source>
        <dbReference type="ARBA" id="ARBA00004937"/>
    </source>
</evidence>
<dbReference type="PROSITE" id="PS00069">
    <property type="entry name" value="G6P_DEHYDROGENASE"/>
    <property type="match status" value="1"/>
</dbReference>
<feature type="binding site" evidence="7">
    <location>
        <position position="216"/>
    </location>
    <ligand>
        <name>substrate</name>
    </ligand>
</feature>
<evidence type="ECO:0000313" key="11">
    <source>
        <dbReference type="Proteomes" id="UP000823963"/>
    </source>
</evidence>
<dbReference type="InterPro" id="IPR001282">
    <property type="entry name" value="G6P_DH"/>
</dbReference>
<dbReference type="Pfam" id="PF02781">
    <property type="entry name" value="G6PD_C"/>
    <property type="match status" value="1"/>
</dbReference>
<evidence type="ECO:0000256" key="4">
    <source>
        <dbReference type="ARBA" id="ARBA00022857"/>
    </source>
</evidence>
<dbReference type="PANTHER" id="PTHR23429:SF0">
    <property type="entry name" value="GLUCOSE-6-PHOSPHATE 1-DEHYDROGENASE"/>
    <property type="match status" value="1"/>
</dbReference>
<evidence type="ECO:0000259" key="8">
    <source>
        <dbReference type="Pfam" id="PF00479"/>
    </source>
</evidence>
<dbReference type="NCBIfam" id="TIGR00871">
    <property type="entry name" value="zwf"/>
    <property type="match status" value="1"/>
</dbReference>
<dbReference type="GO" id="GO:0004345">
    <property type="term" value="F:glucose-6-phosphate dehydrogenase activity"/>
    <property type="evidence" value="ECO:0007669"/>
    <property type="project" value="UniProtKB-UniRule"/>
</dbReference>
<evidence type="ECO:0000256" key="3">
    <source>
        <dbReference type="ARBA" id="ARBA00022526"/>
    </source>
</evidence>
<dbReference type="InterPro" id="IPR019796">
    <property type="entry name" value="G6P_DH_AS"/>
</dbReference>
<dbReference type="AlphaFoldDB" id="A0A9D1UVQ9"/>
<evidence type="ECO:0000256" key="5">
    <source>
        <dbReference type="ARBA" id="ARBA00023002"/>
    </source>
</evidence>
<dbReference type="Proteomes" id="UP000823963">
    <property type="component" value="Unassembled WGS sequence"/>
</dbReference>
<dbReference type="GO" id="GO:0006006">
    <property type="term" value="P:glucose metabolic process"/>
    <property type="evidence" value="ECO:0007669"/>
    <property type="project" value="UniProtKB-KW"/>
</dbReference>
<proteinExistence type="inferred from homology"/>
<feature type="binding site" evidence="7">
    <location>
        <position position="148"/>
    </location>
    <ligand>
        <name>NADP(+)</name>
        <dbReference type="ChEBI" id="CHEBI:58349"/>
    </ligand>
</feature>
<feature type="binding site" evidence="7">
    <location>
        <position position="341"/>
    </location>
    <ligand>
        <name>substrate</name>
    </ligand>
</feature>
<dbReference type="HAMAP" id="MF_00966">
    <property type="entry name" value="G6PD"/>
    <property type="match status" value="1"/>
</dbReference>
<comment type="caution">
    <text evidence="7">Lacks conserved residue(s) required for the propagation of feature annotation.</text>
</comment>
<feature type="binding site" evidence="7">
    <location>
        <position position="182"/>
    </location>
    <ligand>
        <name>substrate</name>
    </ligand>
</feature>
<dbReference type="SUPFAM" id="SSF51735">
    <property type="entry name" value="NAD(P)-binding Rossmann-fold domains"/>
    <property type="match status" value="1"/>
</dbReference>
<feature type="domain" description="Glucose-6-phosphate dehydrogenase NAD-binding" evidence="8">
    <location>
        <begin position="9"/>
        <end position="186"/>
    </location>
</feature>
<evidence type="ECO:0000256" key="6">
    <source>
        <dbReference type="ARBA" id="ARBA00023277"/>
    </source>
</evidence>
<dbReference type="InterPro" id="IPR022675">
    <property type="entry name" value="G6P_DH_C"/>
</dbReference>
<dbReference type="EC" id="1.1.1.49" evidence="7"/>
<keyword evidence="3 7" id="KW-0313">Glucose metabolism</keyword>
<comment type="pathway">
    <text evidence="1 7">Carbohydrate degradation; pentose phosphate pathway; D-ribulose 5-phosphate from D-glucose 6-phosphate (oxidative stage): step 1/3.</text>
</comment>
<dbReference type="SUPFAM" id="SSF55347">
    <property type="entry name" value="Glyceraldehyde-3-phosphate dehydrogenase-like, C-terminal domain"/>
    <property type="match status" value="1"/>
</dbReference>
<comment type="similarity">
    <text evidence="2 7">Belongs to the glucose-6-phosphate dehydrogenase family.</text>
</comment>
<dbReference type="GO" id="GO:0050661">
    <property type="term" value="F:NADP binding"/>
    <property type="evidence" value="ECO:0007669"/>
    <property type="project" value="UniProtKB-UniRule"/>
</dbReference>
<reference evidence="10" key="1">
    <citation type="journal article" date="2021" name="PeerJ">
        <title>Extensive microbial diversity within the chicken gut microbiome revealed by metagenomics and culture.</title>
        <authorList>
            <person name="Gilroy R."/>
            <person name="Ravi A."/>
            <person name="Getino M."/>
            <person name="Pursley I."/>
            <person name="Horton D.L."/>
            <person name="Alikhan N.F."/>
            <person name="Baker D."/>
            <person name="Gharbi K."/>
            <person name="Hall N."/>
            <person name="Watson M."/>
            <person name="Adriaenssens E.M."/>
            <person name="Foster-Nyarko E."/>
            <person name="Jarju S."/>
            <person name="Secka A."/>
            <person name="Antonio M."/>
            <person name="Oren A."/>
            <person name="Chaudhuri R.R."/>
            <person name="La Ragione R."/>
            <person name="Hildebrand F."/>
            <person name="Pallen M.J."/>
        </authorList>
    </citation>
    <scope>NUCLEOTIDE SEQUENCE</scope>
    <source>
        <strain evidence="10">6627</strain>
    </source>
</reference>
<organism evidence="10 11">
    <name type="scientific">Candidatus Ligilactobacillus excrementigallinarum</name>
    <dbReference type="NCBI Taxonomy" id="2838641"/>
    <lineage>
        <taxon>Bacteria</taxon>
        <taxon>Bacillati</taxon>
        <taxon>Bacillota</taxon>
        <taxon>Bacilli</taxon>
        <taxon>Lactobacillales</taxon>
        <taxon>Lactobacillaceae</taxon>
        <taxon>Ligilactobacillus</taxon>
    </lineage>
</organism>
<dbReference type="InterPro" id="IPR036291">
    <property type="entry name" value="NAD(P)-bd_dom_sf"/>
</dbReference>
<reference evidence="10" key="2">
    <citation type="submission" date="2021-04" db="EMBL/GenBank/DDBJ databases">
        <authorList>
            <person name="Gilroy R."/>
        </authorList>
    </citation>
    <scope>NUCLEOTIDE SEQUENCE</scope>
    <source>
        <strain evidence="10">6627</strain>
    </source>
</reference>
<evidence type="ECO:0000256" key="7">
    <source>
        <dbReference type="HAMAP-Rule" id="MF_00966"/>
    </source>
</evidence>
<dbReference type="PANTHER" id="PTHR23429">
    <property type="entry name" value="GLUCOSE-6-PHOSPHATE 1-DEHYDROGENASE G6PD"/>
    <property type="match status" value="1"/>
</dbReference>
<dbReference type="PIRSF" id="PIRSF000110">
    <property type="entry name" value="G6PD"/>
    <property type="match status" value="1"/>
</dbReference>
<sequence>MKDRKTLFIIFGATGDLAQRKLYPALFNLYQKGFLKDHFAVIGTARRPWSNERLQEVVRNSVAGMENNALEINQFASHFYYQAHNVNDTEHYNTLKKLANQLDEKYQLDGNRIFYLAMSPSFFGTIAKHLRSQKLVTENGYNRLVIEKPFGHDLASAQALNDDIAQYFDEKNIFRIDHYLGKEMAQSIYAIRFANPIFSSLWNNRYISNIQITLGEVLGVEERAGYYENVGALRDMVQNHILQLVALLTMNAPVSYKDVDIEREKISALKSLKVYEPDEVRQNFVRGQYGAASGMPAYRDESQVDPQSMTETFVAGKIFVNNMNFAGIPIYIRTGKRMAVKGTRIDIVFKDMPNNIFSNEKLNPNILTINIDPTPSTSLRLNEKEVSEENYPVSSVKLNFKHSSALKAKTPEAYEKLLLDVIKGDSTNFVHWEEVRYSWRFVDAIRKAWDEMDENPAIFPNYDCGSMGPREADELLIHDGNYWEFNPLR</sequence>
<dbReference type="Pfam" id="PF00479">
    <property type="entry name" value="G6PD_N"/>
    <property type="match status" value="1"/>
</dbReference>
<keyword evidence="6 7" id="KW-0119">Carbohydrate metabolism</keyword>
<comment type="caution">
    <text evidence="10">The sequence shown here is derived from an EMBL/GenBank/DDBJ whole genome shotgun (WGS) entry which is preliminary data.</text>
</comment>
<name>A0A9D1UVQ9_9LACO</name>
<evidence type="ECO:0000256" key="2">
    <source>
        <dbReference type="ARBA" id="ARBA00009975"/>
    </source>
</evidence>
<comment type="function">
    <text evidence="7">Catalyzes the oxidation of glucose 6-phosphate to 6-phosphogluconolactone.</text>
</comment>
<dbReference type="GO" id="GO:0009051">
    <property type="term" value="P:pentose-phosphate shunt, oxidative branch"/>
    <property type="evidence" value="ECO:0007669"/>
    <property type="project" value="TreeGrafter"/>
</dbReference>
<dbReference type="GO" id="GO:0005829">
    <property type="term" value="C:cytosol"/>
    <property type="evidence" value="ECO:0007669"/>
    <property type="project" value="TreeGrafter"/>
</dbReference>
<feature type="binding site" evidence="7">
    <location>
        <position position="235"/>
    </location>
    <ligand>
        <name>substrate</name>
    </ligand>
</feature>
<keyword evidence="4 7" id="KW-0521">NADP</keyword>
<keyword evidence="5 7" id="KW-0560">Oxidoreductase</keyword>
<dbReference type="Gene3D" id="3.30.360.10">
    <property type="entry name" value="Dihydrodipicolinate Reductase, domain 2"/>
    <property type="match status" value="1"/>
</dbReference>